<accession>A0A225AR07</accession>
<dbReference type="EMBL" id="LFMY01000017">
    <property type="protein sequence ID" value="OKL55887.1"/>
    <property type="molecule type" value="Genomic_DNA"/>
</dbReference>
<evidence type="ECO:0000256" key="6">
    <source>
        <dbReference type="SAM" id="MobiDB-lite"/>
    </source>
</evidence>
<keyword evidence="1" id="KW-0479">Metal-binding</keyword>
<keyword evidence="5" id="KW-0539">Nucleus</keyword>
<evidence type="ECO:0000256" key="5">
    <source>
        <dbReference type="ARBA" id="ARBA00023242"/>
    </source>
</evidence>
<dbReference type="InterPro" id="IPR050797">
    <property type="entry name" value="Carb_Metab_Trans_Reg"/>
</dbReference>
<dbReference type="GO" id="GO:0001080">
    <property type="term" value="P:nitrogen catabolite activation of transcription from RNA polymerase II promoter"/>
    <property type="evidence" value="ECO:0007669"/>
    <property type="project" value="TreeGrafter"/>
</dbReference>
<name>A0A225AR07_TALAT</name>
<comment type="caution">
    <text evidence="8">The sequence shown here is derived from an EMBL/GenBank/DDBJ whole genome shotgun (WGS) entry which is preliminary data.</text>
</comment>
<evidence type="ECO:0000259" key="7">
    <source>
        <dbReference type="PROSITE" id="PS50048"/>
    </source>
</evidence>
<feature type="compositionally biased region" description="Polar residues" evidence="6">
    <location>
        <begin position="69"/>
        <end position="84"/>
    </location>
</feature>
<dbReference type="SUPFAM" id="SSF57701">
    <property type="entry name" value="Zn2/Cys6 DNA-binding domain"/>
    <property type="match status" value="1"/>
</dbReference>
<dbReference type="SMART" id="SM00906">
    <property type="entry name" value="Fungal_trans"/>
    <property type="match status" value="1"/>
</dbReference>
<dbReference type="CDD" id="cd12148">
    <property type="entry name" value="fungal_TF_MHR"/>
    <property type="match status" value="1"/>
</dbReference>
<keyword evidence="9" id="KW-1185">Reference proteome</keyword>
<dbReference type="PANTHER" id="PTHR31668:SF4">
    <property type="entry name" value="TRANSCRIPTIONAL ACTIVATOR PROTEIN DAL81"/>
    <property type="match status" value="1"/>
</dbReference>
<dbReference type="PROSITE" id="PS50048">
    <property type="entry name" value="ZN2_CY6_FUNGAL_2"/>
    <property type="match status" value="1"/>
</dbReference>
<dbReference type="GO" id="GO:0003677">
    <property type="term" value="F:DNA binding"/>
    <property type="evidence" value="ECO:0007669"/>
    <property type="project" value="UniProtKB-KW"/>
</dbReference>
<dbReference type="GO" id="GO:0008270">
    <property type="term" value="F:zinc ion binding"/>
    <property type="evidence" value="ECO:0007669"/>
    <property type="project" value="InterPro"/>
</dbReference>
<dbReference type="CDD" id="cd00067">
    <property type="entry name" value="GAL4"/>
    <property type="match status" value="1"/>
</dbReference>
<dbReference type="RefSeq" id="XP_020116008.1">
    <property type="nucleotide sequence ID" value="XM_020263839.1"/>
</dbReference>
<gene>
    <name evidence="8" type="ORF">UA08_08943</name>
</gene>
<reference evidence="8 9" key="1">
    <citation type="submission" date="2015-06" db="EMBL/GenBank/DDBJ databases">
        <title>Talaromyces atroroseus IBT 11181 draft genome.</title>
        <authorList>
            <person name="Rasmussen K.B."/>
            <person name="Rasmussen S."/>
            <person name="Petersen B."/>
            <person name="Sicheritz-Ponten T."/>
            <person name="Mortensen U.H."/>
            <person name="Thrane U."/>
        </authorList>
    </citation>
    <scope>NUCLEOTIDE SEQUENCE [LARGE SCALE GENOMIC DNA]</scope>
    <source>
        <strain evidence="8 9">IBT 11181</strain>
    </source>
</reference>
<feature type="region of interest" description="Disordered" evidence="6">
    <location>
        <begin position="44"/>
        <end position="86"/>
    </location>
</feature>
<dbReference type="Proteomes" id="UP000214365">
    <property type="component" value="Unassembled WGS sequence"/>
</dbReference>
<evidence type="ECO:0000313" key="9">
    <source>
        <dbReference type="Proteomes" id="UP000214365"/>
    </source>
</evidence>
<dbReference type="GO" id="GO:0005634">
    <property type="term" value="C:nucleus"/>
    <property type="evidence" value="ECO:0007669"/>
    <property type="project" value="TreeGrafter"/>
</dbReference>
<feature type="region of interest" description="Disordered" evidence="6">
    <location>
        <begin position="120"/>
        <end position="168"/>
    </location>
</feature>
<dbReference type="Pfam" id="PF04082">
    <property type="entry name" value="Fungal_trans"/>
    <property type="match status" value="1"/>
</dbReference>
<dbReference type="SMART" id="SM00066">
    <property type="entry name" value="GAL4"/>
    <property type="match status" value="1"/>
</dbReference>
<evidence type="ECO:0000256" key="4">
    <source>
        <dbReference type="ARBA" id="ARBA00023163"/>
    </source>
</evidence>
<dbReference type="PROSITE" id="PS00463">
    <property type="entry name" value="ZN2_CY6_FUNGAL_1"/>
    <property type="match status" value="1"/>
</dbReference>
<proteinExistence type="predicted"/>
<dbReference type="GO" id="GO:0006351">
    <property type="term" value="P:DNA-templated transcription"/>
    <property type="evidence" value="ECO:0007669"/>
    <property type="project" value="InterPro"/>
</dbReference>
<dbReference type="InterPro" id="IPR007219">
    <property type="entry name" value="XnlR_reg_dom"/>
</dbReference>
<dbReference type="AlphaFoldDB" id="A0A225AR07"/>
<dbReference type="Gene3D" id="4.10.240.10">
    <property type="entry name" value="Zn(2)-C6 fungal-type DNA-binding domain"/>
    <property type="match status" value="1"/>
</dbReference>
<dbReference type="GeneID" id="31008699"/>
<dbReference type="OrthoDB" id="3034343at2759"/>
<protein>
    <recommendedName>
        <fullName evidence="7">Zn(2)-C6 fungal-type domain-containing protein</fullName>
    </recommendedName>
</protein>
<dbReference type="GO" id="GO:0000981">
    <property type="term" value="F:DNA-binding transcription factor activity, RNA polymerase II-specific"/>
    <property type="evidence" value="ECO:0007669"/>
    <property type="project" value="InterPro"/>
</dbReference>
<sequence>MEDAVPQGRRPRGRGKQRPCDFCRVRKIACIIQSQPPCLKCKKTGRSCTFEKDPPPRPPAGGPSQSGSYEINGQNDPSLDQLQDPTGYDWTVPSFWREVSSPFGAAHDMYAPVGLSAAMGPASPAHDASLSMPDDHPNQRMQLEYTDDGLRQDTPRLSVPSSPRLPESTFSSRYLGLTSETDPILRQRYRYDEAGYRFSKLRGFRHLDPAADIPPIMLLTPLQVSAELANCVVSQPSSSILQDLSQYGEILISLFHRFVEPYYPVLRFSNLKPDDKCKSLLAMVYSMAFHWRSYDPNLPWAQFNAKPMTRAQLPDQDAMHQFAWSEISREMHAPDYSTISAALLLMERKRPHVFVADSSFDTSLVAMTKSLAFSLGLHLDCESWNMSSEEKSRRRHLWWLVYVQDIWVCIAHGQPPNIKSEDFDVPLLSYNRHSTSLGTSPISMNDATEENMETSVLFFHLLELTQILDDLHQSLFAIRSVKRLSENLPATSETLQLLKTRLLDWKTSFDHLAYLEAAEDPDDAFGLGSLLVAYQYCHVLIHRTALRVFKGHDQYEFHYEEALQFVQRMLADFSAMKRASFDSFWFSWSRAHFNAICDFVVLLRAISQTAASQIRVEELVCKYRHWLWMRSKSFEVVRMSLVRLDSIKNDFCVS</sequence>
<dbReference type="PANTHER" id="PTHR31668">
    <property type="entry name" value="GLUCOSE TRANSPORT TRANSCRIPTION REGULATOR RGT1-RELATED-RELATED"/>
    <property type="match status" value="1"/>
</dbReference>
<keyword evidence="4" id="KW-0804">Transcription</keyword>
<feature type="compositionally biased region" description="Low complexity" evidence="6">
    <location>
        <begin position="155"/>
        <end position="168"/>
    </location>
</feature>
<evidence type="ECO:0000256" key="1">
    <source>
        <dbReference type="ARBA" id="ARBA00022723"/>
    </source>
</evidence>
<organism evidence="8 9">
    <name type="scientific">Talaromyces atroroseus</name>
    <dbReference type="NCBI Taxonomy" id="1441469"/>
    <lineage>
        <taxon>Eukaryota</taxon>
        <taxon>Fungi</taxon>
        <taxon>Dikarya</taxon>
        <taxon>Ascomycota</taxon>
        <taxon>Pezizomycotina</taxon>
        <taxon>Eurotiomycetes</taxon>
        <taxon>Eurotiomycetidae</taxon>
        <taxon>Eurotiales</taxon>
        <taxon>Trichocomaceae</taxon>
        <taxon>Talaromyces</taxon>
        <taxon>Talaromyces sect. Trachyspermi</taxon>
    </lineage>
</organism>
<dbReference type="InterPro" id="IPR036864">
    <property type="entry name" value="Zn2-C6_fun-type_DNA-bd_sf"/>
</dbReference>
<keyword evidence="2" id="KW-0805">Transcription regulation</keyword>
<keyword evidence="3" id="KW-0238">DNA-binding</keyword>
<evidence type="ECO:0000313" key="8">
    <source>
        <dbReference type="EMBL" id="OKL55887.1"/>
    </source>
</evidence>
<dbReference type="InterPro" id="IPR001138">
    <property type="entry name" value="Zn2Cys6_DnaBD"/>
</dbReference>
<feature type="domain" description="Zn(2)-C6 fungal-type" evidence="7">
    <location>
        <begin position="19"/>
        <end position="50"/>
    </location>
</feature>
<evidence type="ECO:0000256" key="3">
    <source>
        <dbReference type="ARBA" id="ARBA00023125"/>
    </source>
</evidence>
<evidence type="ECO:0000256" key="2">
    <source>
        <dbReference type="ARBA" id="ARBA00023015"/>
    </source>
</evidence>